<dbReference type="Gene3D" id="1.10.390.10">
    <property type="entry name" value="Neutral Protease Domain 2"/>
    <property type="match status" value="1"/>
</dbReference>
<feature type="region of interest" description="Disordered" evidence="1">
    <location>
        <begin position="25"/>
        <end position="94"/>
    </location>
</feature>
<organism evidence="3">
    <name type="scientific">Telmatobacter sp. DSM 110680</name>
    <dbReference type="NCBI Taxonomy" id="3036704"/>
    <lineage>
        <taxon>Bacteria</taxon>
        <taxon>Pseudomonadati</taxon>
        <taxon>Acidobacteriota</taxon>
        <taxon>Terriglobia</taxon>
        <taxon>Terriglobales</taxon>
        <taxon>Acidobacteriaceae</taxon>
        <taxon>Telmatobacter</taxon>
    </lineage>
</organism>
<accession>A0AAU7DL19</accession>
<feature type="signal peptide" evidence="2">
    <location>
        <begin position="1"/>
        <end position="25"/>
    </location>
</feature>
<feature type="compositionally biased region" description="Polar residues" evidence="1">
    <location>
        <begin position="69"/>
        <end position="78"/>
    </location>
</feature>
<dbReference type="InterPro" id="IPR027268">
    <property type="entry name" value="Peptidase_M4/M1_CTD_sf"/>
</dbReference>
<name>A0AAU7DL19_9BACT</name>
<dbReference type="RefSeq" id="WP_348263214.1">
    <property type="nucleotide sequence ID" value="NZ_CP121196.1"/>
</dbReference>
<feature type="compositionally biased region" description="Low complexity" evidence="1">
    <location>
        <begin position="37"/>
        <end position="49"/>
    </location>
</feature>
<feature type="chain" id="PRO_5043728052" description="Peptidase M1 membrane alanine aminopeptidase domain-containing protein" evidence="2">
    <location>
        <begin position="26"/>
        <end position="665"/>
    </location>
</feature>
<evidence type="ECO:0008006" key="4">
    <source>
        <dbReference type="Google" id="ProtNLM"/>
    </source>
</evidence>
<keyword evidence="2" id="KW-0732">Signal</keyword>
<dbReference type="SUPFAM" id="SSF55486">
    <property type="entry name" value="Metalloproteases ('zincins'), catalytic domain"/>
    <property type="match status" value="1"/>
</dbReference>
<dbReference type="AlphaFoldDB" id="A0AAU7DL19"/>
<proteinExistence type="predicted"/>
<evidence type="ECO:0000256" key="1">
    <source>
        <dbReference type="SAM" id="MobiDB-lite"/>
    </source>
</evidence>
<gene>
    <name evidence="3" type="ORF">P8935_01340</name>
</gene>
<reference evidence="3" key="1">
    <citation type="submission" date="2023-03" db="EMBL/GenBank/DDBJ databases">
        <title>Edaphobacter sp.</title>
        <authorList>
            <person name="Huber K.J."/>
            <person name="Papendorf J."/>
            <person name="Pilke C."/>
            <person name="Bunk B."/>
            <person name="Sproeer C."/>
            <person name="Pester M."/>
        </authorList>
    </citation>
    <scope>NUCLEOTIDE SEQUENCE</scope>
    <source>
        <strain evidence="3">DSM 110680</strain>
    </source>
</reference>
<evidence type="ECO:0000256" key="2">
    <source>
        <dbReference type="SAM" id="SignalP"/>
    </source>
</evidence>
<sequence>MKLSLARTLAFAFSAAILASIPVKAQTPSVPSPSSPNPDQQQSTPDQPAQNPPAPKPAGKVLFERSLDANGNTVNTTGPAAKPAAQPAETSTVADADRKAIAITSLDLDVRLNTPAQQLAARALVTVRNAGTSPLTHIPLQISSSLNWERIRIASRDLSAPVATINSDSDHTGQLHEAVVSLAQPLAPGATIQLDVTYSGTIAATARRLLSVGTPEESAAHSDWDEISPEFTGLRGFGNVVWYPVSSTPVIIGDGARLFDEIGNQKLHAAGTAFRLRLTVEFPHGHPPTIAVINGHAVSLKISDPQSLGEDVPGIATADTGPSTLAFESPSLFVATRTAHPGPHLTAYTAPEDESAVKEWLAVATNVAPMIERWLGPDPRTQLTVLDLPDPDDLPWESGPLLAIPVRDAPSDQLAAILSHALTHAWMAPEPYWLNEGTANFMGTLWDDHQHHRDRALATLEAGRQALALAEPPSPGEGAGQPLAAAISPVYYRTKAAYILWMLRDLVGDDALAAALRASNAAESGKPANAEMPSSFQALLKAQGPRNLNWLFADWIDADHGLPDLTIDRVFPNAVQSGNWLTSVTISNAGYAAAQVPVTVRSATNNTTERVFVPAHGTVTPRILVQGKPIEVQLNDGTVPETQASVHVMHLDQKPEPDLPAPAPK</sequence>
<dbReference type="EMBL" id="CP121196">
    <property type="protein sequence ID" value="XBH17988.1"/>
    <property type="molecule type" value="Genomic_DNA"/>
</dbReference>
<evidence type="ECO:0000313" key="3">
    <source>
        <dbReference type="EMBL" id="XBH17988.1"/>
    </source>
</evidence>
<protein>
    <recommendedName>
        <fullName evidence="4">Peptidase M1 membrane alanine aminopeptidase domain-containing protein</fullName>
    </recommendedName>
</protein>